<gene>
    <name evidence="7" type="ORF">F5Z01DRAFT_390133</name>
</gene>
<dbReference type="InterPro" id="IPR057983">
    <property type="entry name" value="NAA35-like_N"/>
</dbReference>
<comment type="similarity">
    <text evidence="2">Belongs to the MAK10 family.</text>
</comment>
<evidence type="ECO:0000256" key="1">
    <source>
        <dbReference type="ARBA" id="ARBA00004496"/>
    </source>
</evidence>
<evidence type="ECO:0000256" key="4">
    <source>
        <dbReference type="SAM" id="MobiDB-lite"/>
    </source>
</evidence>
<dbReference type="Proteomes" id="UP000887229">
    <property type="component" value="Unassembled WGS sequence"/>
</dbReference>
<dbReference type="PANTHER" id="PTHR21373">
    <property type="entry name" value="GLUCOSE REPRESSIBLE PROTEIN MAK10"/>
    <property type="match status" value="1"/>
</dbReference>
<dbReference type="RefSeq" id="XP_046121390.1">
    <property type="nucleotide sequence ID" value="XM_046259479.1"/>
</dbReference>
<dbReference type="GeneID" id="70290382"/>
<proteinExistence type="inferred from homology"/>
<comment type="caution">
    <text evidence="7">The sequence shown here is derived from an EMBL/GenBank/DDBJ whole genome shotgun (WGS) entry which is preliminary data.</text>
</comment>
<evidence type="ECO:0000259" key="5">
    <source>
        <dbReference type="Pfam" id="PF04112"/>
    </source>
</evidence>
<keyword evidence="3" id="KW-0963">Cytoplasm</keyword>
<evidence type="ECO:0000256" key="3">
    <source>
        <dbReference type="ARBA" id="ARBA00022490"/>
    </source>
</evidence>
<organism evidence="7 8">
    <name type="scientific">Emericellopsis atlantica</name>
    <dbReference type="NCBI Taxonomy" id="2614577"/>
    <lineage>
        <taxon>Eukaryota</taxon>
        <taxon>Fungi</taxon>
        <taxon>Dikarya</taxon>
        <taxon>Ascomycota</taxon>
        <taxon>Pezizomycotina</taxon>
        <taxon>Sordariomycetes</taxon>
        <taxon>Hypocreomycetidae</taxon>
        <taxon>Hypocreales</taxon>
        <taxon>Bionectriaceae</taxon>
        <taxon>Emericellopsis</taxon>
    </lineage>
</organism>
<dbReference type="Pfam" id="PF25789">
    <property type="entry name" value="TPR_NAA35"/>
    <property type="match status" value="1"/>
</dbReference>
<feature type="domain" description="NAA35-like TPR repeats" evidence="6">
    <location>
        <begin position="336"/>
        <end position="732"/>
    </location>
</feature>
<reference evidence="7" key="1">
    <citation type="journal article" date="2021" name="IMA Fungus">
        <title>Genomic characterization of three marine fungi, including Emericellopsis atlantica sp. nov. with signatures of a generalist lifestyle and marine biomass degradation.</title>
        <authorList>
            <person name="Hagestad O.C."/>
            <person name="Hou L."/>
            <person name="Andersen J.H."/>
            <person name="Hansen E.H."/>
            <person name="Altermark B."/>
            <person name="Li C."/>
            <person name="Kuhnert E."/>
            <person name="Cox R.J."/>
            <person name="Crous P.W."/>
            <person name="Spatafora J.W."/>
            <person name="Lail K."/>
            <person name="Amirebrahimi M."/>
            <person name="Lipzen A."/>
            <person name="Pangilinan J."/>
            <person name="Andreopoulos W."/>
            <person name="Hayes R.D."/>
            <person name="Ng V."/>
            <person name="Grigoriev I.V."/>
            <person name="Jackson S.A."/>
            <person name="Sutton T.D.S."/>
            <person name="Dobson A.D.W."/>
            <person name="Rama T."/>
        </authorList>
    </citation>
    <scope>NUCLEOTIDE SEQUENCE</scope>
    <source>
        <strain evidence="7">TS7</strain>
    </source>
</reference>
<dbReference type="EMBL" id="MU251245">
    <property type="protein sequence ID" value="KAG9257466.1"/>
    <property type="molecule type" value="Genomic_DNA"/>
</dbReference>
<evidence type="ECO:0000259" key="6">
    <source>
        <dbReference type="Pfam" id="PF25789"/>
    </source>
</evidence>
<evidence type="ECO:0000313" key="8">
    <source>
        <dbReference type="Proteomes" id="UP000887229"/>
    </source>
</evidence>
<name>A0A9P7ZTD1_9HYPO</name>
<accession>A0A9P7ZTD1</accession>
<dbReference type="AlphaFoldDB" id="A0A9P7ZTD1"/>
<evidence type="ECO:0000313" key="7">
    <source>
        <dbReference type="EMBL" id="KAG9257466.1"/>
    </source>
</evidence>
<feature type="domain" description="NAA35-like N-terminal" evidence="5">
    <location>
        <begin position="55"/>
        <end position="217"/>
    </location>
</feature>
<dbReference type="InterPro" id="IPR057982">
    <property type="entry name" value="TPR_NAA35"/>
</dbReference>
<sequence length="764" mass="87020">MTFNPGIDVPDELSRLSLGQDTPPRIRDAPELNSTGTIPVDITEKFKKASSALQPGEIVKDEFFTLFESVGALEIMDPKMDSGCVKAGDEFEELYDVSKPLLPEEVLGIIDQLLCHEMSWHLGYPLSQTVFTSVYVEALMMPNPTHIDEAMFVRRGNTQANAEPMLQVLRAYCLGMLKACAYVNERVKSEHYYEEEDFVTNTYNRTLLGSLSTADIRAELNSALNLVQKQQEHMGGDMVEALSSRLKLRDIFLSAAECPQFVAQPDLARQPWEAALMLLPTIKATHNLSKAVDESFSVKLQRKLASTVPPRPIVKLSFENAFGHLDRLFKDGCELINVLSYTNSQCLQTFLRHFQAKKPQPLVYVRTLLQTFLFDAMEMLGGMSIRMIMDDDLAIISLPASPYLDRANDDIEVLHDPRFIIAQQMEAFRKRAAEPFLDIFRTFCQNRCRVRRTLCHNIERWDQLQADAEQLDLELQVRAQEVKLAGQKFSPNTIPVEGDAWSLSMWTYLYKLRQMEWIVQLGFELEVYQPDELAGMYWYLSYLSKTRIEYVPRLRKTLTERVKELRESPAQNRRDPAMERQMLRTLEWIRLSLLDAVITWGLSEALAGLYTACSRLDLLTPPPRPYSNDELRYELRMKPFAKIETPGLPTFEQFAAHASQQDVSTEELLVEASKAMTDAKRACESMSKMTPEESFSVGSHDRWLVSIKNTLKSCIATGLAIATVQKAMREDTTGGQLKLTVEVPTPDKTYHECWIVPRIASKST</sequence>
<evidence type="ECO:0000256" key="2">
    <source>
        <dbReference type="ARBA" id="ARBA00006289"/>
    </source>
</evidence>
<dbReference type="GO" id="GO:0031417">
    <property type="term" value="C:NatC complex"/>
    <property type="evidence" value="ECO:0007669"/>
    <property type="project" value="InterPro"/>
</dbReference>
<keyword evidence="8" id="KW-1185">Reference proteome</keyword>
<dbReference type="OrthoDB" id="269405at2759"/>
<comment type="subcellular location">
    <subcellularLocation>
        <location evidence="1">Cytoplasm</location>
    </subcellularLocation>
</comment>
<protein>
    <submittedName>
        <fullName evidence="7">Mak10 subunit, NatC N-terminal acetyltransferase-domain-containing protein</fullName>
    </submittedName>
</protein>
<dbReference type="PANTHER" id="PTHR21373:SF0">
    <property type="entry name" value="N-ALPHA-ACETYLTRANSFERASE 35, NATC AUXILIARY SUBUNIT"/>
    <property type="match status" value="1"/>
</dbReference>
<dbReference type="Pfam" id="PF04112">
    <property type="entry name" value="Mak10"/>
    <property type="match status" value="1"/>
</dbReference>
<dbReference type="InterPro" id="IPR007244">
    <property type="entry name" value="Naa35_N"/>
</dbReference>
<feature type="region of interest" description="Disordered" evidence="4">
    <location>
        <begin position="1"/>
        <end position="34"/>
    </location>
</feature>